<dbReference type="InterPro" id="IPR053093">
    <property type="entry name" value="GPCR-like"/>
</dbReference>
<evidence type="ECO:0000313" key="4">
    <source>
        <dbReference type="Proteomes" id="UP000271098"/>
    </source>
</evidence>
<evidence type="ECO:0000256" key="1">
    <source>
        <dbReference type="SAM" id="MobiDB-lite"/>
    </source>
</evidence>
<proteinExistence type="predicted"/>
<dbReference type="WBParaSite" id="GPUH_0000678801-mRNA-1">
    <property type="protein sequence ID" value="GPUH_0000678801-mRNA-1"/>
    <property type="gene ID" value="GPUH_0000678801"/>
</dbReference>
<feature type="region of interest" description="Disordered" evidence="1">
    <location>
        <begin position="26"/>
        <end position="50"/>
    </location>
</feature>
<protein>
    <submittedName>
        <fullName evidence="5">G_PROTEIN_RECEP_F1_2 domain-containing protein</fullName>
    </submittedName>
</protein>
<dbReference type="AlphaFoldDB" id="A0A183DDI8"/>
<feature type="compositionally biased region" description="Low complexity" evidence="1">
    <location>
        <begin position="26"/>
        <end position="49"/>
    </location>
</feature>
<feature type="transmembrane region" description="Helical" evidence="2">
    <location>
        <begin position="55"/>
        <end position="79"/>
    </location>
</feature>
<dbReference type="SUPFAM" id="SSF81321">
    <property type="entry name" value="Family A G protein-coupled receptor-like"/>
    <property type="match status" value="1"/>
</dbReference>
<evidence type="ECO:0000313" key="5">
    <source>
        <dbReference type="WBParaSite" id="GPUH_0000678801-mRNA-1"/>
    </source>
</evidence>
<dbReference type="EMBL" id="UYRT01016538">
    <property type="protein sequence ID" value="VDK56069.1"/>
    <property type="molecule type" value="Genomic_DNA"/>
</dbReference>
<keyword evidence="2" id="KW-1133">Transmembrane helix</keyword>
<feature type="compositionally biased region" description="Polar residues" evidence="1">
    <location>
        <begin position="255"/>
        <end position="280"/>
    </location>
</feature>
<gene>
    <name evidence="3" type="ORF">GPUH_LOCUS6779</name>
</gene>
<sequence length="292" mass="31444">MTAFRRRQKLFARLKNREKTTKLFNSITGRSSTGGAASTTNIASSSSGSSKDDTLVYILGGIVAMFFICNIPAALNLLFINETIKLRVDYQIFRAVANLLEITNHASQFYVFCACSTDYRTTFLQKFPCFTLPPQYRRRASGGTVASGSVLNTGVGAFSIRAVRHNSVPASTASSNSNNNRTSLCQPPVRSCTMIPSETNQLLLETTATSITGRNSGSCGDDVKRNTNCHSDLNKRGSGTCSIAKSLRNGGKATSVPSNKNYNEVNSSSGGTKKPSTVNENPIEVSSLDDFL</sequence>
<dbReference type="PANTHER" id="PTHR47760">
    <property type="entry name" value="G-PROTEIN COUPLED RECEPTOR B0563.6-LIKE PROTEIN-RELATED"/>
    <property type="match status" value="1"/>
</dbReference>
<dbReference type="OrthoDB" id="10033446at2759"/>
<name>A0A183DDI8_9BILA</name>
<dbReference type="Proteomes" id="UP000271098">
    <property type="component" value="Unassembled WGS sequence"/>
</dbReference>
<dbReference type="Gene3D" id="1.20.1070.10">
    <property type="entry name" value="Rhodopsin 7-helix transmembrane proteins"/>
    <property type="match status" value="1"/>
</dbReference>
<evidence type="ECO:0000256" key="2">
    <source>
        <dbReference type="SAM" id="Phobius"/>
    </source>
</evidence>
<evidence type="ECO:0000313" key="3">
    <source>
        <dbReference type="EMBL" id="VDK56069.1"/>
    </source>
</evidence>
<feature type="region of interest" description="Disordered" evidence="1">
    <location>
        <begin position="248"/>
        <end position="292"/>
    </location>
</feature>
<keyword evidence="2" id="KW-0812">Transmembrane</keyword>
<organism evidence="5">
    <name type="scientific">Gongylonema pulchrum</name>
    <dbReference type="NCBI Taxonomy" id="637853"/>
    <lineage>
        <taxon>Eukaryota</taxon>
        <taxon>Metazoa</taxon>
        <taxon>Ecdysozoa</taxon>
        <taxon>Nematoda</taxon>
        <taxon>Chromadorea</taxon>
        <taxon>Rhabditida</taxon>
        <taxon>Spirurina</taxon>
        <taxon>Spiruromorpha</taxon>
        <taxon>Spiruroidea</taxon>
        <taxon>Gongylonematidae</taxon>
        <taxon>Gongylonema</taxon>
    </lineage>
</organism>
<accession>A0A183DDI8</accession>
<reference evidence="5" key="1">
    <citation type="submission" date="2016-06" db="UniProtKB">
        <authorList>
            <consortium name="WormBaseParasite"/>
        </authorList>
    </citation>
    <scope>IDENTIFICATION</scope>
</reference>
<dbReference type="PANTHER" id="PTHR47760:SF2">
    <property type="entry name" value="G-PROTEIN COUPLED RECEPTOR B0563.6-RELATED"/>
    <property type="match status" value="1"/>
</dbReference>
<keyword evidence="4" id="KW-1185">Reference proteome</keyword>
<reference evidence="3 4" key="2">
    <citation type="submission" date="2018-11" db="EMBL/GenBank/DDBJ databases">
        <authorList>
            <consortium name="Pathogen Informatics"/>
        </authorList>
    </citation>
    <scope>NUCLEOTIDE SEQUENCE [LARGE SCALE GENOMIC DNA]</scope>
</reference>
<keyword evidence="2" id="KW-0472">Membrane</keyword>